<dbReference type="InterPro" id="IPR000086">
    <property type="entry name" value="NUDIX_hydrolase_dom"/>
</dbReference>
<feature type="domain" description="Nudix hydrolase" evidence="2">
    <location>
        <begin position="44"/>
        <end position="182"/>
    </location>
</feature>
<dbReference type="EMBL" id="JAOQJF010000020">
    <property type="protein sequence ID" value="MCU6800349.1"/>
    <property type="molecule type" value="Genomic_DNA"/>
</dbReference>
<comment type="caution">
    <text evidence="3">The sequence shown here is derived from an EMBL/GenBank/DDBJ whole genome shotgun (WGS) entry which is preliminary data.</text>
</comment>
<sequence>MTEMELREEIRRYEPFNEQEREDKKEILRQMEQADHILTRDNRNAHITVSAWIMDRDRKKVLMAYHNLYQSWAWLGGHADGDADLKAVALKEIREESGLESVRFVTEDIFSLEILTVDGHEKRGSYVPSHLHLNVTYLLEADPELPLRIKEDENSEIGWIGVEEIQRRSTEKWFVERIYSKLCKKAQSLRNGKLAIPE</sequence>
<dbReference type="Gene3D" id="3.90.79.10">
    <property type="entry name" value="Nucleoside Triphosphate Pyrophosphohydrolase"/>
    <property type="match status" value="1"/>
</dbReference>
<gene>
    <name evidence="3" type="ORF">OCV69_10465</name>
</gene>
<dbReference type="CDD" id="cd03674">
    <property type="entry name" value="NUDIX_Hydrolase"/>
    <property type="match status" value="1"/>
</dbReference>
<name>A0ABT2V379_9FIRM</name>
<keyword evidence="4" id="KW-1185">Reference proteome</keyword>
<keyword evidence="3" id="KW-0378">Hydrolase</keyword>
<dbReference type="PROSITE" id="PS51462">
    <property type="entry name" value="NUDIX"/>
    <property type="match status" value="1"/>
</dbReference>
<evidence type="ECO:0000313" key="4">
    <source>
        <dbReference type="Proteomes" id="UP001652395"/>
    </source>
</evidence>
<reference evidence="3 4" key="1">
    <citation type="journal article" date="2021" name="ISME Commun">
        <title>Automated analysis of genomic sequences facilitates high-throughput and comprehensive description of bacteria.</title>
        <authorList>
            <person name="Hitch T.C.A."/>
        </authorList>
    </citation>
    <scope>NUCLEOTIDE SEQUENCE [LARGE SCALE GENOMIC DNA]</scope>
    <source>
        <strain evidence="4">f_CCE</strain>
    </source>
</reference>
<accession>A0ABT2V379</accession>
<evidence type="ECO:0000259" key="2">
    <source>
        <dbReference type="PROSITE" id="PS51462"/>
    </source>
</evidence>
<proteinExistence type="inferred from homology"/>
<dbReference type="Proteomes" id="UP001652395">
    <property type="component" value="Unassembled WGS sequence"/>
</dbReference>
<evidence type="ECO:0000313" key="3">
    <source>
        <dbReference type="EMBL" id="MCU6800349.1"/>
    </source>
</evidence>
<dbReference type="PANTHER" id="PTHR43736">
    <property type="entry name" value="ADP-RIBOSE PYROPHOSPHATASE"/>
    <property type="match status" value="1"/>
</dbReference>
<dbReference type="Pfam" id="PF00293">
    <property type="entry name" value="NUDIX"/>
    <property type="match status" value="1"/>
</dbReference>
<dbReference type="SUPFAM" id="SSF55811">
    <property type="entry name" value="Nudix"/>
    <property type="match status" value="1"/>
</dbReference>
<protein>
    <submittedName>
        <fullName evidence="3">NUDIX hydrolase</fullName>
    </submittedName>
</protein>
<dbReference type="PANTHER" id="PTHR43736:SF1">
    <property type="entry name" value="DIHYDRONEOPTERIN TRIPHOSPHATE DIPHOSPHATASE"/>
    <property type="match status" value="1"/>
</dbReference>
<organism evidence="3 4">
    <name type="scientific">Alitiscatomonas aceti</name>
    <dbReference type="NCBI Taxonomy" id="2981724"/>
    <lineage>
        <taxon>Bacteria</taxon>
        <taxon>Bacillati</taxon>
        <taxon>Bacillota</taxon>
        <taxon>Clostridia</taxon>
        <taxon>Lachnospirales</taxon>
        <taxon>Lachnospiraceae</taxon>
        <taxon>Alitiscatomonas</taxon>
    </lineage>
</organism>
<evidence type="ECO:0000256" key="1">
    <source>
        <dbReference type="ARBA" id="ARBA00005582"/>
    </source>
</evidence>
<comment type="similarity">
    <text evidence="1">Belongs to the Nudix hydrolase family.</text>
</comment>
<dbReference type="GO" id="GO:0016787">
    <property type="term" value="F:hydrolase activity"/>
    <property type="evidence" value="ECO:0007669"/>
    <property type="project" value="UniProtKB-KW"/>
</dbReference>
<dbReference type="InterPro" id="IPR015797">
    <property type="entry name" value="NUDIX_hydrolase-like_dom_sf"/>
</dbReference>
<dbReference type="RefSeq" id="WP_262563092.1">
    <property type="nucleotide sequence ID" value="NZ_JAOQJF010000020.1"/>
</dbReference>